<keyword evidence="4 8" id="KW-0808">Transferase</keyword>
<evidence type="ECO:0000256" key="8">
    <source>
        <dbReference type="PIRNR" id="PIRNR000858"/>
    </source>
</evidence>
<comment type="similarity">
    <text evidence="3 8">Belongs to the 3-oxoacid CoA-transferase family.</text>
</comment>
<dbReference type="FunFam" id="3.40.1080.10:FF:000002">
    <property type="entry name" value="Succinyl-CoA:3-ketoacid-coenzyme A transferase, mitochondrial"/>
    <property type="match status" value="1"/>
</dbReference>
<dbReference type="EC" id="2.8.3.5" evidence="8"/>
<dbReference type="InterPro" id="IPR014388">
    <property type="entry name" value="3-oxoacid_CoA-transferase"/>
</dbReference>
<protein>
    <recommendedName>
        <fullName evidence="8">Succinyl-CoA:3-ketoacid-coenzyme A transferase</fullName>
        <ecNumber evidence="8">2.8.3.5</ecNumber>
    </recommendedName>
</protein>
<dbReference type="InterPro" id="IPR012791">
    <property type="entry name" value="3-oxoacid_CoA-transf_B"/>
</dbReference>
<dbReference type="InterPro" id="IPR004164">
    <property type="entry name" value="CoA_transf_AS"/>
</dbReference>
<comment type="caution">
    <text evidence="10">The sequence shown here is derived from an EMBL/GenBank/DDBJ whole genome shotgun (WGS) entry which is preliminary data.</text>
</comment>
<dbReference type="SUPFAM" id="SSF100950">
    <property type="entry name" value="NagB/RpiA/CoA transferase-like"/>
    <property type="match status" value="2"/>
</dbReference>
<dbReference type="PIRSF" id="PIRSF000858">
    <property type="entry name" value="SCOT-t"/>
    <property type="match status" value="1"/>
</dbReference>
<dbReference type="EMBL" id="VTPC01091152">
    <property type="protein sequence ID" value="KAF2879506.1"/>
    <property type="molecule type" value="Genomic_DNA"/>
</dbReference>
<organism evidence="10 11">
    <name type="scientific">Ignelater luminosus</name>
    <name type="common">Cucubano</name>
    <name type="synonym">Pyrophorus luminosus</name>
    <dbReference type="NCBI Taxonomy" id="2038154"/>
    <lineage>
        <taxon>Eukaryota</taxon>
        <taxon>Metazoa</taxon>
        <taxon>Ecdysozoa</taxon>
        <taxon>Arthropoda</taxon>
        <taxon>Hexapoda</taxon>
        <taxon>Insecta</taxon>
        <taxon>Pterygota</taxon>
        <taxon>Neoptera</taxon>
        <taxon>Endopterygota</taxon>
        <taxon>Coleoptera</taxon>
        <taxon>Polyphaga</taxon>
        <taxon>Elateriformia</taxon>
        <taxon>Elateroidea</taxon>
        <taxon>Elateridae</taxon>
        <taxon>Agrypninae</taxon>
        <taxon>Pyrophorini</taxon>
        <taxon>Ignelater</taxon>
    </lineage>
</organism>
<feature type="active site" description="5-glutamyl coenzyme A thioester intermediate" evidence="9">
    <location>
        <position position="352"/>
    </location>
</feature>
<keyword evidence="6 8" id="KW-0496">Mitochondrion</keyword>
<accession>A0A8K0C695</accession>
<dbReference type="OrthoDB" id="1933379at2759"/>
<dbReference type="SMART" id="SM00882">
    <property type="entry name" value="CoA_trans"/>
    <property type="match status" value="2"/>
</dbReference>
<comment type="catalytic activity">
    <reaction evidence="8">
        <text>a 3-oxo acid + succinyl-CoA = a 3-oxoacyl-CoA + succinate</text>
        <dbReference type="Rhea" id="RHEA:24564"/>
        <dbReference type="ChEBI" id="CHEBI:30031"/>
        <dbReference type="ChEBI" id="CHEBI:35973"/>
        <dbReference type="ChEBI" id="CHEBI:57292"/>
        <dbReference type="ChEBI" id="CHEBI:90726"/>
        <dbReference type="EC" id="2.8.3.5"/>
    </reaction>
</comment>
<comment type="function">
    <text evidence="7 8">Key enzyme for ketone body catabolism. Transfers the CoA moiety from succinate to acetoacetate. Formation of the enzyme-CoA intermediate proceeds via an unstable anhydride species formed between the carboxylate groups of the enzyme and substrate.</text>
</comment>
<dbReference type="PANTHER" id="PTHR13707:SF23">
    <property type="entry name" value="SUCCINYL-COA:3-KETOACID-COENZYME A TRANSFERASE"/>
    <property type="match status" value="1"/>
</dbReference>
<evidence type="ECO:0000256" key="9">
    <source>
        <dbReference type="PIRSR" id="PIRSR000858-1"/>
    </source>
</evidence>
<reference evidence="10" key="1">
    <citation type="submission" date="2019-08" db="EMBL/GenBank/DDBJ databases">
        <title>The genome of the North American firefly Photinus pyralis.</title>
        <authorList>
            <consortium name="Photinus pyralis genome working group"/>
            <person name="Fallon T.R."/>
            <person name="Sander Lower S.E."/>
            <person name="Weng J.-K."/>
        </authorList>
    </citation>
    <scope>NUCLEOTIDE SEQUENCE</scope>
    <source>
        <strain evidence="10">TRF0915ILg1</strain>
        <tissue evidence="10">Whole body</tissue>
    </source>
</reference>
<dbReference type="Pfam" id="PF01144">
    <property type="entry name" value="CoA_trans"/>
    <property type="match status" value="2"/>
</dbReference>
<evidence type="ECO:0000313" key="10">
    <source>
        <dbReference type="EMBL" id="KAF2879506.1"/>
    </source>
</evidence>
<dbReference type="GO" id="GO:0005739">
    <property type="term" value="C:mitochondrion"/>
    <property type="evidence" value="ECO:0007669"/>
    <property type="project" value="UniProtKB-SubCell"/>
</dbReference>
<evidence type="ECO:0000256" key="7">
    <source>
        <dbReference type="ARBA" id="ARBA00054372"/>
    </source>
</evidence>
<dbReference type="NCBIfam" id="TIGR02428">
    <property type="entry name" value="pcaJ_scoB_fam"/>
    <property type="match status" value="1"/>
</dbReference>
<dbReference type="UniPathway" id="UPA00929">
    <property type="reaction ID" value="UER00894"/>
</dbReference>
<proteinExistence type="inferred from homology"/>
<evidence type="ECO:0000256" key="2">
    <source>
        <dbReference type="ARBA" id="ARBA00004753"/>
    </source>
</evidence>
<dbReference type="Gene3D" id="3.40.1080.10">
    <property type="entry name" value="Glutaconate Coenzyme A-transferase"/>
    <property type="match status" value="2"/>
</dbReference>
<evidence type="ECO:0000313" key="11">
    <source>
        <dbReference type="Proteomes" id="UP000801492"/>
    </source>
</evidence>
<dbReference type="InterPro" id="IPR037171">
    <property type="entry name" value="NagB/RpiA_transferase-like"/>
</dbReference>
<dbReference type="NCBIfam" id="TIGR02429">
    <property type="entry name" value="pcaI_scoA_fam"/>
    <property type="match status" value="1"/>
</dbReference>
<name>A0A8K0C695_IGNLU</name>
<gene>
    <name evidence="10" type="ORF">ILUMI_26660</name>
</gene>
<dbReference type="Proteomes" id="UP000801492">
    <property type="component" value="Unassembled WGS sequence"/>
</dbReference>
<comment type="subcellular location">
    <subcellularLocation>
        <location evidence="1">Mitochondrion</location>
    </subcellularLocation>
</comment>
<dbReference type="InterPro" id="IPR012792">
    <property type="entry name" value="3-oxoacid_CoA-transf_A"/>
</dbReference>
<dbReference type="AlphaFoldDB" id="A0A8K0C695"/>
<dbReference type="PANTHER" id="PTHR13707">
    <property type="entry name" value="KETOACID-COENZYME A TRANSFERASE"/>
    <property type="match status" value="1"/>
</dbReference>
<evidence type="ECO:0000256" key="5">
    <source>
        <dbReference type="ARBA" id="ARBA00022946"/>
    </source>
</evidence>
<evidence type="ECO:0000256" key="1">
    <source>
        <dbReference type="ARBA" id="ARBA00004173"/>
    </source>
</evidence>
<dbReference type="GO" id="GO:0046952">
    <property type="term" value="P:ketone body catabolic process"/>
    <property type="evidence" value="ECO:0007669"/>
    <property type="project" value="InterPro"/>
</dbReference>
<dbReference type="PROSITE" id="PS01273">
    <property type="entry name" value="COA_TRANSF_1"/>
    <property type="match status" value="1"/>
</dbReference>
<dbReference type="InterPro" id="IPR004163">
    <property type="entry name" value="CoA_transf_BS"/>
</dbReference>
<dbReference type="InterPro" id="IPR004165">
    <property type="entry name" value="CoA_trans_fam_I"/>
</dbReference>
<evidence type="ECO:0000256" key="4">
    <source>
        <dbReference type="ARBA" id="ARBA00022679"/>
    </source>
</evidence>
<evidence type="ECO:0000256" key="3">
    <source>
        <dbReference type="ARBA" id="ARBA00007154"/>
    </source>
</evidence>
<dbReference type="FunFam" id="3.40.1080.10:FF:000001">
    <property type="entry name" value="Succinyl-coa:3-ketoacid-coenzyme a transferase subunit b"/>
    <property type="match status" value="1"/>
</dbReference>
<comment type="pathway">
    <text evidence="2 8">Ketone metabolism; succinyl-CoA degradation; acetoacetyl-CoA from succinyl-CoA: step 1/1.</text>
</comment>
<sequence length="534" mass="57686">MFKTVYFTLNRGVLNVVNQNNISLCTNDILKVLSSNFSTAAHTTSVNKIYCDATEAVKDIKDGAKLLVGGFGLCGIPEKLIDALVKHQAKDYTVVSNNAGVDNFGLGLLLKDKKIKRMISSYVGENAEFERQYLAGELELELTPQGTLAERIRAGGAGIPAFYTPTAYGTLVHEGGAPVKYSADGKIEIPSSPRESQTFNGKPYIMEEGITGDFALIKAWKADPQGNLIFNKSARNFNPTMAKAAKITIAEVEEIVCLGDIHPDEVHLPGIFVHRIVKGTNYEKRIEKVTVKKSTSKGSAAKKNPSAERRERIARRAALEFKDGMYVNLGIGIPVLSSNFIPENIQVYLQSENGILGLGPYPDAECIEPDLINAGKETITVIQGASFFSSDDSFAMIRGGHVDLTMLGAMQVSQYGDIANWMIPGKLVKGMGGAMDLVAAPDTKVVVCMEHAAKDGSHKILENCTLPLTGKTCVNMIITEKAVFEVDNEKGLTLIEVADGVGVEDVLQSTGCNFEVSPNLKPMGQVNILGYPCK</sequence>
<dbReference type="GO" id="GO:0008260">
    <property type="term" value="F:succinyl-CoA:3-oxo-acid CoA-transferase activity"/>
    <property type="evidence" value="ECO:0007669"/>
    <property type="project" value="UniProtKB-EC"/>
</dbReference>
<evidence type="ECO:0000256" key="6">
    <source>
        <dbReference type="ARBA" id="ARBA00023128"/>
    </source>
</evidence>
<keyword evidence="5" id="KW-0809">Transit peptide</keyword>
<keyword evidence="11" id="KW-1185">Reference proteome</keyword>
<dbReference type="PROSITE" id="PS01274">
    <property type="entry name" value="COA_TRANSF_2"/>
    <property type="match status" value="1"/>
</dbReference>